<dbReference type="RefSeq" id="WP_084090657.1">
    <property type="nucleotide sequence ID" value="NZ_FWXD01000010.1"/>
</dbReference>
<gene>
    <name evidence="4" type="primary">bamB</name>
    <name evidence="7" type="ORF">SAMN02745857_02001</name>
</gene>
<dbReference type="EMBL" id="FWXD01000010">
    <property type="protein sequence ID" value="SMC24900.1"/>
    <property type="molecule type" value="Genomic_DNA"/>
</dbReference>
<comment type="subcellular location">
    <subcellularLocation>
        <location evidence="4">Cell outer membrane</location>
        <topology evidence="4">Lipid-anchor</topology>
    </subcellularLocation>
</comment>
<dbReference type="PANTHER" id="PTHR34512:SF30">
    <property type="entry name" value="OUTER MEMBRANE PROTEIN ASSEMBLY FACTOR BAMB"/>
    <property type="match status" value="1"/>
</dbReference>
<dbReference type="GO" id="GO:0051205">
    <property type="term" value="P:protein insertion into membrane"/>
    <property type="evidence" value="ECO:0007669"/>
    <property type="project" value="UniProtKB-UniRule"/>
</dbReference>
<keyword evidence="4" id="KW-0449">Lipoprotein</keyword>
<sequence length="379" mass="39296">MTRIRSAVRVGLSLLALALAGCGAVSNAPTPSPLPQSGNKANVAVAWRSGAGSTTDFRFQPARLGDDKLVVAGAKNTLSVLNIASGATIWHTQIDKEIAGGVGANDNLIAVGTLKGEVLAYGGDGKLRWKAQLSSEIISPPAIAKQTVLVRTGDGRITGLSAADGSRVWQFQRQQPTLVLRNFAPITISGGTALAGLAGGRLVALGVTDGRVLWDSPVALPRGATELERIADIVAAPVVSGQTVCAAAYQGRVSCFNVLNGSLLWSREASSFAGVAIEGDHVYMVAADGAVQAYDRAGGRSLWRQDKLLARSVGSPAVVNGRLVVSDYQGYVHVLDPDDGSLIGQLPTDGSRIAAAAQVWDDQLVLQTQAGNVYAVKVK</sequence>
<evidence type="ECO:0000313" key="8">
    <source>
        <dbReference type="Proteomes" id="UP000192761"/>
    </source>
</evidence>
<dbReference type="GO" id="GO:0043165">
    <property type="term" value="P:Gram-negative-bacterium-type cell outer membrane assembly"/>
    <property type="evidence" value="ECO:0007669"/>
    <property type="project" value="UniProtKB-UniRule"/>
</dbReference>
<evidence type="ECO:0000313" key="7">
    <source>
        <dbReference type="EMBL" id="SMC24900.1"/>
    </source>
</evidence>
<accession>A0A1W1XLP5</accession>
<keyword evidence="2 4" id="KW-0472">Membrane</keyword>
<proteinExistence type="inferred from homology"/>
<keyword evidence="4" id="KW-0564">Palmitate</keyword>
<dbReference type="Pfam" id="PF13360">
    <property type="entry name" value="PQQ_2"/>
    <property type="match status" value="1"/>
</dbReference>
<evidence type="ECO:0000256" key="3">
    <source>
        <dbReference type="ARBA" id="ARBA00023237"/>
    </source>
</evidence>
<dbReference type="STRING" id="1121001.SAMN02745857_02001"/>
<keyword evidence="8" id="KW-1185">Reference proteome</keyword>
<evidence type="ECO:0000256" key="4">
    <source>
        <dbReference type="HAMAP-Rule" id="MF_00923"/>
    </source>
</evidence>
<dbReference type="PANTHER" id="PTHR34512">
    <property type="entry name" value="CELL SURFACE PROTEIN"/>
    <property type="match status" value="1"/>
</dbReference>
<dbReference type="InterPro" id="IPR002372">
    <property type="entry name" value="PQQ_rpt_dom"/>
</dbReference>
<protein>
    <recommendedName>
        <fullName evidence="4">Outer membrane protein assembly factor BamB</fullName>
    </recommendedName>
</protein>
<feature type="domain" description="Pyrrolo-quinoline quinone repeat" evidence="6">
    <location>
        <begin position="75"/>
        <end position="305"/>
    </location>
</feature>
<comment type="similarity">
    <text evidence="4">Belongs to the BamB family.</text>
</comment>
<feature type="chain" id="PRO_5013409628" description="Outer membrane protein assembly factor BamB" evidence="5">
    <location>
        <begin position="28"/>
        <end position="379"/>
    </location>
</feature>
<dbReference type="PROSITE" id="PS51257">
    <property type="entry name" value="PROKAR_LIPOPROTEIN"/>
    <property type="match status" value="1"/>
</dbReference>
<dbReference type="NCBIfam" id="TIGR03300">
    <property type="entry name" value="assembly_YfgL"/>
    <property type="match status" value="1"/>
</dbReference>
<dbReference type="InterPro" id="IPR011047">
    <property type="entry name" value="Quinoprotein_ADH-like_sf"/>
</dbReference>
<evidence type="ECO:0000256" key="5">
    <source>
        <dbReference type="SAM" id="SignalP"/>
    </source>
</evidence>
<evidence type="ECO:0000256" key="1">
    <source>
        <dbReference type="ARBA" id="ARBA00022729"/>
    </source>
</evidence>
<organism evidence="7 8">
    <name type="scientific">Andreprevotia lacus DSM 23236</name>
    <dbReference type="NCBI Taxonomy" id="1121001"/>
    <lineage>
        <taxon>Bacteria</taxon>
        <taxon>Pseudomonadati</taxon>
        <taxon>Pseudomonadota</taxon>
        <taxon>Betaproteobacteria</taxon>
        <taxon>Neisseriales</taxon>
        <taxon>Chitinibacteraceae</taxon>
        <taxon>Andreprevotia</taxon>
    </lineage>
</organism>
<comment type="function">
    <text evidence="4">Part of the outer membrane protein assembly complex, which is involved in assembly and insertion of beta-barrel proteins into the outer membrane.</text>
</comment>
<evidence type="ECO:0000256" key="2">
    <source>
        <dbReference type="ARBA" id="ARBA00023136"/>
    </source>
</evidence>
<dbReference type="GO" id="GO:0009279">
    <property type="term" value="C:cell outer membrane"/>
    <property type="evidence" value="ECO:0007669"/>
    <property type="project" value="UniProtKB-SubCell"/>
</dbReference>
<reference evidence="7 8" key="1">
    <citation type="submission" date="2017-04" db="EMBL/GenBank/DDBJ databases">
        <authorList>
            <person name="Afonso C.L."/>
            <person name="Miller P.J."/>
            <person name="Scott M.A."/>
            <person name="Spackman E."/>
            <person name="Goraichik I."/>
            <person name="Dimitrov K.M."/>
            <person name="Suarez D.L."/>
            <person name="Swayne D.E."/>
        </authorList>
    </citation>
    <scope>NUCLEOTIDE SEQUENCE [LARGE SCALE GENOMIC DNA]</scope>
    <source>
        <strain evidence="7 8">DSM 23236</strain>
    </source>
</reference>
<keyword evidence="3 4" id="KW-0998">Cell outer membrane</keyword>
<dbReference type="SUPFAM" id="SSF50998">
    <property type="entry name" value="Quinoprotein alcohol dehydrogenase-like"/>
    <property type="match status" value="1"/>
</dbReference>
<keyword evidence="1 4" id="KW-0732">Signal</keyword>
<evidence type="ECO:0000259" key="6">
    <source>
        <dbReference type="Pfam" id="PF13360"/>
    </source>
</evidence>
<dbReference type="InterPro" id="IPR017687">
    <property type="entry name" value="BamB"/>
</dbReference>
<dbReference type="InterPro" id="IPR018391">
    <property type="entry name" value="PQQ_b-propeller_rpt"/>
</dbReference>
<dbReference type="HAMAP" id="MF_00923">
    <property type="entry name" value="OM_assembly_BamB"/>
    <property type="match status" value="1"/>
</dbReference>
<dbReference type="OrthoDB" id="5173551at2"/>
<dbReference type="SMART" id="SM00564">
    <property type="entry name" value="PQQ"/>
    <property type="match status" value="7"/>
</dbReference>
<dbReference type="AlphaFoldDB" id="A0A1W1XLP5"/>
<comment type="subunit">
    <text evidence="4">Part of the Bam complex.</text>
</comment>
<dbReference type="InterPro" id="IPR015943">
    <property type="entry name" value="WD40/YVTN_repeat-like_dom_sf"/>
</dbReference>
<name>A0A1W1XLP5_9NEIS</name>
<feature type="signal peptide" evidence="5">
    <location>
        <begin position="1"/>
        <end position="27"/>
    </location>
</feature>
<dbReference type="Proteomes" id="UP000192761">
    <property type="component" value="Unassembled WGS sequence"/>
</dbReference>
<dbReference type="Gene3D" id="2.130.10.10">
    <property type="entry name" value="YVTN repeat-like/Quinoprotein amine dehydrogenase"/>
    <property type="match status" value="1"/>
</dbReference>